<dbReference type="EMBL" id="LLXH01006536">
    <property type="protein sequence ID" value="PKC52028.1"/>
    <property type="molecule type" value="Genomic_DNA"/>
</dbReference>
<accession>A0A2N0QLV6</accession>
<dbReference type="VEuPathDB" id="FungiDB:RhiirA1_482430"/>
<reference evidence="1 2" key="1">
    <citation type="submission" date="2017-10" db="EMBL/GenBank/DDBJ databases">
        <title>Extensive intraspecific genome diversity in a model arbuscular mycorrhizal fungus.</title>
        <authorList>
            <person name="Chen E.C.H."/>
            <person name="Morin E."/>
            <person name="Baudet D."/>
            <person name="Noel J."/>
            <person name="Ndikumana S."/>
            <person name="Charron P."/>
            <person name="St-Onge C."/>
            <person name="Giorgi J."/>
            <person name="Grigoriev I.V."/>
            <person name="Roux C."/>
            <person name="Martin F.M."/>
            <person name="Corradi N."/>
        </authorList>
    </citation>
    <scope>NUCLEOTIDE SEQUENCE [LARGE SCALE GENOMIC DNA]</scope>
    <source>
        <strain evidence="1 2">A1</strain>
    </source>
</reference>
<dbReference type="AlphaFoldDB" id="A0A2N0QLV6"/>
<gene>
    <name evidence="1" type="ORF">RhiirA1_482430</name>
</gene>
<evidence type="ECO:0000313" key="2">
    <source>
        <dbReference type="Proteomes" id="UP000232688"/>
    </source>
</evidence>
<proteinExistence type="predicted"/>
<protein>
    <submittedName>
        <fullName evidence="1">Uncharacterized protein</fullName>
    </submittedName>
</protein>
<dbReference type="Proteomes" id="UP000232688">
    <property type="component" value="Unassembled WGS sequence"/>
</dbReference>
<name>A0A2N0QLV6_9GLOM</name>
<reference evidence="1 2" key="2">
    <citation type="submission" date="2017-10" db="EMBL/GenBank/DDBJ databases">
        <title>Genome analyses suggest a sexual origin of heterokaryosis in a supposedly ancient asexual fungus.</title>
        <authorList>
            <person name="Corradi N."/>
            <person name="Sedzielewska K."/>
            <person name="Noel J."/>
            <person name="Charron P."/>
            <person name="Farinelli L."/>
            <person name="Marton T."/>
            <person name="Kruger M."/>
            <person name="Pelin A."/>
            <person name="Brachmann A."/>
            <person name="Corradi N."/>
        </authorList>
    </citation>
    <scope>NUCLEOTIDE SEQUENCE [LARGE SCALE GENOMIC DNA]</scope>
    <source>
        <strain evidence="1 2">A1</strain>
    </source>
</reference>
<comment type="caution">
    <text evidence="1">The sequence shown here is derived from an EMBL/GenBank/DDBJ whole genome shotgun (WGS) entry which is preliminary data.</text>
</comment>
<sequence>MGVNKIQFSGEGLPLFPNLSPQQLHEIFVKNPSSTGQCPCLEQLPRIADILRYSKFGYDFAISFRILPVQSILPSK</sequence>
<evidence type="ECO:0000313" key="1">
    <source>
        <dbReference type="EMBL" id="PKC52028.1"/>
    </source>
</evidence>
<organism evidence="1 2">
    <name type="scientific">Rhizophagus irregularis</name>
    <dbReference type="NCBI Taxonomy" id="588596"/>
    <lineage>
        <taxon>Eukaryota</taxon>
        <taxon>Fungi</taxon>
        <taxon>Fungi incertae sedis</taxon>
        <taxon>Mucoromycota</taxon>
        <taxon>Glomeromycotina</taxon>
        <taxon>Glomeromycetes</taxon>
        <taxon>Glomerales</taxon>
        <taxon>Glomeraceae</taxon>
        <taxon>Rhizophagus</taxon>
    </lineage>
</organism>